<dbReference type="RefSeq" id="WP_098063280.1">
    <property type="nucleotide sequence ID" value="NZ_PDEP01000017.1"/>
</dbReference>
<evidence type="ECO:0000256" key="2">
    <source>
        <dbReference type="PIRSR" id="PIRSR601952-1"/>
    </source>
</evidence>
<dbReference type="SUPFAM" id="SSF53649">
    <property type="entry name" value="Alkaline phosphatase-like"/>
    <property type="match status" value="1"/>
</dbReference>
<keyword evidence="3" id="KW-0862">Zinc</keyword>
<dbReference type="InterPro" id="IPR006311">
    <property type="entry name" value="TAT_signal"/>
</dbReference>
<feature type="binding site" evidence="3">
    <location>
        <position position="360"/>
    </location>
    <ligand>
        <name>Zn(2+)</name>
        <dbReference type="ChEBI" id="CHEBI:29105"/>
        <label>2</label>
    </ligand>
</feature>
<gene>
    <name evidence="6" type="ORF">CRI93_14060</name>
</gene>
<dbReference type="GO" id="GO:0046872">
    <property type="term" value="F:metal ion binding"/>
    <property type="evidence" value="ECO:0007669"/>
    <property type="project" value="UniProtKB-KW"/>
</dbReference>
<evidence type="ECO:0000256" key="1">
    <source>
        <dbReference type="ARBA" id="ARBA00022553"/>
    </source>
</evidence>
<comment type="cofactor">
    <cofactor evidence="3">
        <name>Zn(2+)</name>
        <dbReference type="ChEBI" id="CHEBI:29105"/>
    </cofactor>
    <text evidence="3">Binds 2 Zn(2+) ions.</text>
</comment>
<feature type="binding site" evidence="3">
    <location>
        <position position="321"/>
    </location>
    <ligand>
        <name>Zn(2+)</name>
        <dbReference type="ChEBI" id="CHEBI:29105"/>
        <label>2</label>
    </ligand>
</feature>
<dbReference type="OrthoDB" id="9794455at2"/>
<dbReference type="AlphaFoldDB" id="A0A2H3NXG2"/>
<evidence type="ECO:0000256" key="3">
    <source>
        <dbReference type="PIRSR" id="PIRSR601952-2"/>
    </source>
</evidence>
<evidence type="ECO:0000313" key="7">
    <source>
        <dbReference type="Proteomes" id="UP000221024"/>
    </source>
</evidence>
<comment type="cofactor">
    <cofactor evidence="3">
        <name>Mg(2+)</name>
        <dbReference type="ChEBI" id="CHEBI:18420"/>
    </cofactor>
    <text evidence="3">Binds 1 Mg(2+) ion.</text>
</comment>
<dbReference type="PROSITE" id="PS51318">
    <property type="entry name" value="TAT"/>
    <property type="match status" value="1"/>
</dbReference>
<keyword evidence="3" id="KW-0479">Metal-binding</keyword>
<feature type="active site" description="Phosphoserine intermediate" evidence="2">
    <location>
        <position position="133"/>
    </location>
</feature>
<dbReference type="EMBL" id="PDEP01000017">
    <property type="protein sequence ID" value="PEN05034.1"/>
    <property type="molecule type" value="Genomic_DNA"/>
</dbReference>
<feature type="binding site" evidence="3">
    <location>
        <position position="186"/>
    </location>
    <ligand>
        <name>Mg(2+)</name>
        <dbReference type="ChEBI" id="CHEBI:18420"/>
    </ligand>
</feature>
<evidence type="ECO:0000256" key="4">
    <source>
        <dbReference type="RuleBase" id="RU003946"/>
    </source>
</evidence>
<evidence type="ECO:0000313" key="6">
    <source>
        <dbReference type="EMBL" id="PEN05034.1"/>
    </source>
</evidence>
<dbReference type="GO" id="GO:0004035">
    <property type="term" value="F:alkaline phosphatase activity"/>
    <property type="evidence" value="ECO:0007669"/>
    <property type="project" value="TreeGrafter"/>
</dbReference>
<dbReference type="PANTHER" id="PTHR11596">
    <property type="entry name" value="ALKALINE PHOSPHATASE"/>
    <property type="match status" value="1"/>
</dbReference>
<feature type="binding site" evidence="3">
    <location>
        <position position="82"/>
    </location>
    <ligand>
        <name>Mg(2+)</name>
        <dbReference type="ChEBI" id="CHEBI:18420"/>
    </ligand>
</feature>
<proteinExistence type="inferred from homology"/>
<feature type="binding site" evidence="3">
    <location>
        <position position="312"/>
    </location>
    <ligand>
        <name>Mg(2+)</name>
        <dbReference type="ChEBI" id="CHEBI:18420"/>
    </ligand>
</feature>
<dbReference type="SMART" id="SM00098">
    <property type="entry name" value="alkPPc"/>
    <property type="match status" value="1"/>
</dbReference>
<feature type="binding site" evidence="3">
    <location>
        <position position="317"/>
    </location>
    <ligand>
        <name>Zn(2+)</name>
        <dbReference type="ChEBI" id="CHEBI:29105"/>
        <label>2</label>
    </ligand>
</feature>
<feature type="binding site" evidence="3">
    <location>
        <position position="466"/>
    </location>
    <ligand>
        <name>Zn(2+)</name>
        <dbReference type="ChEBI" id="CHEBI:29105"/>
        <label>2</label>
    </ligand>
</feature>
<dbReference type="PRINTS" id="PR00113">
    <property type="entry name" value="ALKPHPHTASE"/>
</dbReference>
<feature type="compositionally biased region" description="Polar residues" evidence="5">
    <location>
        <begin position="14"/>
        <end position="25"/>
    </location>
</feature>
<feature type="binding site" evidence="3">
    <location>
        <position position="359"/>
    </location>
    <ligand>
        <name>Zn(2+)</name>
        <dbReference type="ChEBI" id="CHEBI:29105"/>
        <label>2</label>
    </ligand>
</feature>
<feature type="region of interest" description="Disordered" evidence="5">
    <location>
        <begin position="1"/>
        <end position="32"/>
    </location>
</feature>
<dbReference type="InterPro" id="IPR017850">
    <property type="entry name" value="Alkaline_phosphatase_core_sf"/>
</dbReference>
<evidence type="ECO:0000256" key="5">
    <source>
        <dbReference type="SAM" id="MobiDB-lite"/>
    </source>
</evidence>
<keyword evidence="1" id="KW-0597">Phosphoprotein</keyword>
<keyword evidence="7" id="KW-1185">Reference proteome</keyword>
<dbReference type="CDD" id="cd16012">
    <property type="entry name" value="ALP"/>
    <property type="match status" value="1"/>
</dbReference>
<protein>
    <submittedName>
        <fullName evidence="6">Alkaline phosphatase</fullName>
    </submittedName>
</protein>
<keyword evidence="3" id="KW-0460">Magnesium</keyword>
<reference evidence="6 7" key="1">
    <citation type="submission" date="2017-10" db="EMBL/GenBank/DDBJ databases">
        <title>Draft genome of Longimonas halophila.</title>
        <authorList>
            <person name="Goh K.M."/>
            <person name="Shamsir M.S."/>
            <person name="Lim S.W."/>
        </authorList>
    </citation>
    <scope>NUCLEOTIDE SEQUENCE [LARGE SCALE GENOMIC DNA]</scope>
    <source>
        <strain evidence="6 7">KCTC 42399</strain>
    </source>
</reference>
<feature type="binding site" evidence="3">
    <location>
        <position position="184"/>
    </location>
    <ligand>
        <name>Mg(2+)</name>
        <dbReference type="ChEBI" id="CHEBI:18420"/>
    </ligand>
</feature>
<dbReference type="Proteomes" id="UP000221024">
    <property type="component" value="Unassembled WGS sequence"/>
</dbReference>
<comment type="caution">
    <text evidence="6">The sequence shown here is derived from an EMBL/GenBank/DDBJ whole genome shotgun (WGS) entry which is preliminary data.</text>
</comment>
<feature type="compositionally biased region" description="Basic and acidic residues" evidence="5">
    <location>
        <begin position="1"/>
        <end position="11"/>
    </location>
</feature>
<feature type="binding site" evidence="3">
    <location>
        <position position="82"/>
    </location>
    <ligand>
        <name>Zn(2+)</name>
        <dbReference type="ChEBI" id="CHEBI:29105"/>
        <label>2</label>
    </ligand>
</feature>
<dbReference type="Gene3D" id="1.10.60.40">
    <property type="match status" value="1"/>
</dbReference>
<dbReference type="InterPro" id="IPR001952">
    <property type="entry name" value="Alkaline_phosphatase"/>
</dbReference>
<sequence length="508" mass="55490">MAFTDHSDPHPSSRPASPDSTSGESEASRGVDRRAFLKRTALSSAALSMGLWGGDGATAAASVRPRADVQGEARNIIFLVVDGMSQGTLTMTDQLLQRHHDRTSHWVDLYREQAYDAKAFMDMTPLNSLVTGSAAAASSWGCGHRINNTMLNMDPDENPYRTICQIVRDAGKATGLVSTARITHATPAGFGINMPQRWMEDDIAAQYLEREYDLLMGGGARHFTAEGRDDNQDLTTAFADAGYRVLRSRSDLGEVASAEKALGLFFDSHLPYEIDRRRIDRLQRTVPSLAEMTEAALGRLNQHEEGFLLHVEGGRVDHGAHSNDTAGLLYDQVAFDETIATVLNFVADRDDTLLVVTTDHGNANPGLNAIGDRYEDSPAMFDRIADFRRSNEWIFRELDEDSAVDEIQERVAFACNLDISTGQASTLKQAMQGDFEAVYQPRSSPSAVLSAIQANYTAVNWTGSMHTSDYVPLVAMGPGSDTIGSFVRNTELFDLMVDTAGVRAHAEG</sequence>
<dbReference type="Gene3D" id="3.40.720.10">
    <property type="entry name" value="Alkaline Phosphatase, subunit A"/>
    <property type="match status" value="1"/>
</dbReference>
<organism evidence="6 7">
    <name type="scientific">Longimonas halophila</name>
    <dbReference type="NCBI Taxonomy" id="1469170"/>
    <lineage>
        <taxon>Bacteria</taxon>
        <taxon>Pseudomonadati</taxon>
        <taxon>Rhodothermota</taxon>
        <taxon>Rhodothermia</taxon>
        <taxon>Rhodothermales</taxon>
        <taxon>Salisaetaceae</taxon>
        <taxon>Longimonas</taxon>
    </lineage>
</organism>
<dbReference type="Pfam" id="PF00245">
    <property type="entry name" value="Alk_phosphatase"/>
    <property type="match status" value="1"/>
</dbReference>
<name>A0A2H3NXG2_9BACT</name>
<dbReference type="PANTHER" id="PTHR11596:SF5">
    <property type="entry name" value="ALKALINE PHOSPHATASE"/>
    <property type="match status" value="1"/>
</dbReference>
<comment type="similarity">
    <text evidence="4">Belongs to the alkaline phosphatase family.</text>
</comment>
<accession>A0A2H3NXG2</accession>